<evidence type="ECO:0008006" key="5">
    <source>
        <dbReference type="Google" id="ProtNLM"/>
    </source>
</evidence>
<proteinExistence type="predicted"/>
<keyword evidence="3" id="KW-0614">Plasmid</keyword>
<protein>
    <recommendedName>
        <fullName evidence="5">Periplasmic protein</fullName>
    </recommendedName>
</protein>
<organism evidence="3 4">
    <name type="scientific">Campylobacter concisus</name>
    <dbReference type="NCBI Taxonomy" id="199"/>
    <lineage>
        <taxon>Bacteria</taxon>
        <taxon>Pseudomonadati</taxon>
        <taxon>Campylobacterota</taxon>
        <taxon>Epsilonproteobacteria</taxon>
        <taxon>Campylobacterales</taxon>
        <taxon>Campylobacteraceae</taxon>
        <taxon>Campylobacter</taxon>
    </lineage>
</organism>
<feature type="compositionally biased region" description="Low complexity" evidence="1">
    <location>
        <begin position="379"/>
        <end position="398"/>
    </location>
</feature>
<dbReference type="EMBL" id="CP021643">
    <property type="protein sequence ID" value="AVX45088.1"/>
    <property type="molecule type" value="Genomic_DNA"/>
</dbReference>
<dbReference type="Proteomes" id="UP000241854">
    <property type="component" value="Plasmid pICON"/>
</dbReference>
<keyword evidence="2" id="KW-0732">Signal</keyword>
<feature type="chain" id="PRO_5015339791" description="Periplasmic protein" evidence="2">
    <location>
        <begin position="24"/>
        <end position="475"/>
    </location>
</feature>
<feature type="region of interest" description="Disordered" evidence="1">
    <location>
        <begin position="220"/>
        <end position="251"/>
    </location>
</feature>
<sequence length="475" mass="53519">MKTKLSMMASIAILFATFSQSQAYFNDDRFGIAEQPRMVEPVNAYSYYKEGVSDVVSQLKKEINDSAKSNYVSSELNNKILVVKEVTPGTTIEQVVFFKSIGKKMSNIQPVVLKNMDTGKVYVLFSFFSQEQPAHELNEKLNNFNVGSTILHNKENRFGFYNYLQEKINPQDDQFMSNPVRVVTIEKIRYINQCETPIVNSGKTDTLNYKVEEIKPAVAPRPKAKHPARVAPASTRAAQMPKAVAQKPKPTQEELDRRCLGSVVKTIKQKALFNLETLQFKHKNKIYGVGDTFVHGGCQFKIKEVWREDLNFFIKFADVSNEALNAKIAFPQGGNFLTQDKLFFDPAKAEEGKTIIKATPKASNDNGQETTPIKVVVEQSQPSAPTEQSSQTQAQSASNSHTNSAKCDFRPLSGIRTQLIKKADGSYKTEPIYNFYKGKVLPVDYYEQNGYIVVFNPQSQAMIIEKENFARSCKL</sequence>
<feature type="signal peptide" evidence="2">
    <location>
        <begin position="1"/>
        <end position="23"/>
    </location>
</feature>
<evidence type="ECO:0000313" key="4">
    <source>
        <dbReference type="Proteomes" id="UP000241854"/>
    </source>
</evidence>
<feature type="region of interest" description="Disordered" evidence="1">
    <location>
        <begin position="379"/>
        <end position="408"/>
    </location>
</feature>
<name>A0A2R4P331_9BACT</name>
<dbReference type="RefSeq" id="WP_107917390.1">
    <property type="nucleotide sequence ID" value="NZ_CP021643.1"/>
</dbReference>
<accession>A0A2R4P331</accession>
<reference evidence="3 4" key="1">
    <citation type="journal article" date="2018" name="Emerg. Microbes Infect.">
        <title>Genomic analysis of oral Campylobacter concisus strains identified a potential bacterial molecular marker associated with active Crohn's disease.</title>
        <authorList>
            <person name="Liu F."/>
            <person name="Ma R."/>
            <person name="Tay C.Y.A."/>
            <person name="Octavia S."/>
            <person name="Lan R."/>
            <person name="Chung H.K.L."/>
            <person name="Riordan S.M."/>
            <person name="Grimm M.C."/>
            <person name="Leong R.W."/>
            <person name="Tanaka M.M."/>
            <person name="Connor S."/>
            <person name="Zhang L."/>
        </authorList>
    </citation>
    <scope>NUCLEOTIDE SEQUENCE [LARGE SCALE GENOMIC DNA]</scope>
    <source>
        <strain evidence="3 4">P2CDO4</strain>
        <plasmid evidence="3">pICON</plasmid>
    </source>
</reference>
<dbReference type="AlphaFoldDB" id="A0A2R4P331"/>
<gene>
    <name evidence="3" type="ORF">CCS77_2082</name>
</gene>
<evidence type="ECO:0000256" key="1">
    <source>
        <dbReference type="SAM" id="MobiDB-lite"/>
    </source>
</evidence>
<evidence type="ECO:0000256" key="2">
    <source>
        <dbReference type="SAM" id="SignalP"/>
    </source>
</evidence>
<geneLocation type="plasmid" evidence="4">
    <name>picon</name>
</geneLocation>
<evidence type="ECO:0000313" key="3">
    <source>
        <dbReference type="EMBL" id="AVX45088.1"/>
    </source>
</evidence>